<evidence type="ECO:0000256" key="1">
    <source>
        <dbReference type="ARBA" id="ARBA00023118"/>
    </source>
</evidence>
<reference evidence="3 4" key="1">
    <citation type="journal article" date="2018" name="Genome Announc.">
        <title>Complete genomes of two Megasphaera elsdenii strains, NCIMB 702410 and ATCC 25940.</title>
        <authorList>
            <person name="Hatmaker E.A."/>
            <person name="O'Dell K."/>
            <person name="Riley L.A."/>
            <person name="Klingeman D.M."/>
            <person name="Guss A.M."/>
        </authorList>
    </citation>
    <scope>NUCLEOTIDE SEQUENCE [LARGE SCALE GENOMIC DNA]</scope>
    <source>
        <strain evidence="3 4">NCIMB702410</strain>
    </source>
</reference>
<proteinExistence type="predicted"/>
<dbReference type="InterPro" id="IPR005537">
    <property type="entry name" value="RAMP_III_fam"/>
</dbReference>
<dbReference type="NCBIfam" id="TIGR03986">
    <property type="entry name" value="TIGR03986 family CRISPR-associated RAMP protein"/>
    <property type="match status" value="1"/>
</dbReference>
<keyword evidence="1" id="KW-0051">Antiviral defense</keyword>
<evidence type="ECO:0000259" key="2">
    <source>
        <dbReference type="Pfam" id="PF03787"/>
    </source>
</evidence>
<gene>
    <name evidence="3" type="ORF">C6Y28_07705</name>
</gene>
<protein>
    <submittedName>
        <fullName evidence="3">TIGR03986 family CRISPR-associated RAMP protein</fullName>
    </submittedName>
</protein>
<feature type="domain" description="CRISPR type III-associated protein" evidence="2">
    <location>
        <begin position="118"/>
        <end position="538"/>
    </location>
</feature>
<dbReference type="AlphaFoldDB" id="A0A2S0M7R5"/>
<evidence type="ECO:0000313" key="3">
    <source>
        <dbReference type="EMBL" id="AVO27493.1"/>
    </source>
</evidence>
<name>A0A2S0M7R5_MEGEL</name>
<evidence type="ECO:0000313" key="4">
    <source>
        <dbReference type="Proteomes" id="UP000238358"/>
    </source>
</evidence>
<sequence length="650" mass="74795">MIRKRARLGMVIIVTFPLRRKGRIQMAYQNRNNSYGRNRGYTHNKGHFSSGNDNEKPTTPYNFVTLNTRVVAPPVSAFCKACKNKNDMRAGLQEGYRQYLQDLEQNGKAYSGYFTVDIENLTPLFINSDMDHPSFFTNGEEICIAGSSLRGCLRHVFKIITESAMRVHHENPYAEYTIDGQRIDRDQDMTDQQLFFRAMASPKGVSTKDKYLERIATREAGILVKKGKNKNSNDDYYIYETTYEPIFDKDEANHNVPRIDWSEWHNGTGHVFLFSGRMPNKKRYYQLEAPNFDKARCYHVPEDVIIAYKNDKRRNEKSDLLAKFGTPDAMKMPVGQGLPCFFTLTNRQVESFGASLFYRLPYKSTMADRVPSAVRLSDQSVDFTDAVFGKNTYWRSRVFVEDSYLQTGEEATFEAEAESQTLLEPKPTSYQFYLQSQNGTARDWDDSTSIRGDKIYWHRQCPWQNMGKNNDNKNVNRSLRPLQSNHHFKGKVRFENLSAIELGALASLFSLNSLATSQASRDICYKIGMGKPIGLGSVRIQAALNLQKEESWQTLFSDGHFASGTEEGDMAPFISAFHEYMKEQLQSSPRDWENYCQRMEELCTIMDFSWSTNKKLQEQVGYMDLTEGKKIIQKRIVLPTIAEIIDGLKK</sequence>
<organism evidence="3 4">
    <name type="scientific">Megasphaera elsdenii</name>
    <dbReference type="NCBI Taxonomy" id="907"/>
    <lineage>
        <taxon>Bacteria</taxon>
        <taxon>Bacillati</taxon>
        <taxon>Bacillota</taxon>
        <taxon>Negativicutes</taxon>
        <taxon>Veillonellales</taxon>
        <taxon>Veillonellaceae</taxon>
        <taxon>Megasphaera</taxon>
    </lineage>
</organism>
<accession>A0A2S0M7R5</accession>
<dbReference type="GO" id="GO:0051607">
    <property type="term" value="P:defense response to virus"/>
    <property type="evidence" value="ECO:0007669"/>
    <property type="project" value="UniProtKB-KW"/>
</dbReference>
<dbReference type="Pfam" id="PF03787">
    <property type="entry name" value="RAMPs"/>
    <property type="match status" value="1"/>
</dbReference>
<dbReference type="InterPro" id="IPR023825">
    <property type="entry name" value="CRISPR-assoc_RAMP_BGP1436"/>
</dbReference>
<dbReference type="EMBL" id="CP027569">
    <property type="protein sequence ID" value="AVO27493.1"/>
    <property type="molecule type" value="Genomic_DNA"/>
</dbReference>
<dbReference type="Proteomes" id="UP000238358">
    <property type="component" value="Chromosome"/>
</dbReference>